<feature type="region of interest" description="Disordered" evidence="1">
    <location>
        <begin position="431"/>
        <end position="773"/>
    </location>
</feature>
<accession>A0ABV5Y7W3</accession>
<dbReference type="InterPro" id="IPR047002">
    <property type="entry name" value="Tcp10_C_sf"/>
</dbReference>
<feature type="compositionally biased region" description="Polar residues" evidence="1">
    <location>
        <begin position="919"/>
        <end position="939"/>
    </location>
</feature>
<dbReference type="Proteomes" id="UP001589627">
    <property type="component" value="Unassembled WGS sequence"/>
</dbReference>
<feature type="compositionally biased region" description="Gly residues" evidence="1">
    <location>
        <begin position="967"/>
        <end position="990"/>
    </location>
</feature>
<protein>
    <submittedName>
        <fullName evidence="2">AAWKG family protein</fullName>
    </submittedName>
</protein>
<comment type="caution">
    <text evidence="2">The sequence shown here is derived from an EMBL/GenBank/DDBJ whole genome shotgun (WGS) entry which is preliminary data.</text>
</comment>
<dbReference type="RefSeq" id="WP_378194508.1">
    <property type="nucleotide sequence ID" value="NZ_JBHLZP010000008.1"/>
</dbReference>
<feature type="region of interest" description="Disordered" evidence="1">
    <location>
        <begin position="854"/>
        <end position="1078"/>
    </location>
</feature>
<feature type="compositionally biased region" description="Low complexity" evidence="1">
    <location>
        <begin position="575"/>
        <end position="587"/>
    </location>
</feature>
<reference evidence="2 3" key="1">
    <citation type="submission" date="2024-09" db="EMBL/GenBank/DDBJ databases">
        <authorList>
            <person name="Sun Q."/>
            <person name="Mori K."/>
        </authorList>
    </citation>
    <scope>NUCLEOTIDE SEQUENCE [LARGE SCALE GENOMIC DNA]</scope>
    <source>
        <strain evidence="2 3">TBRC 0563</strain>
    </source>
</reference>
<evidence type="ECO:0000313" key="3">
    <source>
        <dbReference type="Proteomes" id="UP001589627"/>
    </source>
</evidence>
<gene>
    <name evidence="2" type="ORF">ACFFNX_02755</name>
</gene>
<name>A0ABV5Y7W3_9ACTN</name>
<keyword evidence="3" id="KW-1185">Reference proteome</keyword>
<feature type="region of interest" description="Disordered" evidence="1">
    <location>
        <begin position="785"/>
        <end position="829"/>
    </location>
</feature>
<evidence type="ECO:0000313" key="2">
    <source>
        <dbReference type="EMBL" id="MFB9831105.1"/>
    </source>
</evidence>
<organism evidence="2 3">
    <name type="scientific">Actinoallomurus acaciae</name>
    <dbReference type="NCBI Taxonomy" id="502577"/>
    <lineage>
        <taxon>Bacteria</taxon>
        <taxon>Bacillati</taxon>
        <taxon>Actinomycetota</taxon>
        <taxon>Actinomycetes</taxon>
        <taxon>Streptosporangiales</taxon>
        <taxon>Thermomonosporaceae</taxon>
        <taxon>Actinoallomurus</taxon>
    </lineage>
</organism>
<feature type="compositionally biased region" description="Basic and acidic residues" evidence="1">
    <location>
        <begin position="431"/>
        <end position="448"/>
    </location>
</feature>
<feature type="compositionally biased region" description="Polar residues" evidence="1">
    <location>
        <begin position="854"/>
        <end position="874"/>
    </location>
</feature>
<feature type="compositionally biased region" description="Basic and acidic residues" evidence="1">
    <location>
        <begin position="588"/>
        <end position="666"/>
    </location>
</feature>
<feature type="compositionally biased region" description="Basic and acidic residues" evidence="1">
    <location>
        <begin position="991"/>
        <end position="1000"/>
    </location>
</feature>
<feature type="compositionally biased region" description="Basic and acidic residues" evidence="1">
    <location>
        <begin position="456"/>
        <end position="574"/>
    </location>
</feature>
<feature type="compositionally biased region" description="Basic and acidic residues" evidence="1">
    <location>
        <begin position="1043"/>
        <end position="1058"/>
    </location>
</feature>
<feature type="compositionally biased region" description="Low complexity" evidence="1">
    <location>
        <begin position="713"/>
        <end position="773"/>
    </location>
</feature>
<sequence length="1078" mass="120474">MADDSSQDKAPAFSTGDDWWTAVYTLTGYQPPKRGVIFEQLYGNDDIPLMKIEIHDWDVEPDLAELSAIDAMSWRTQNSGWRIENTDFVVPFFNGPTSKGSTVQMRKARITLLGTYGGEVPAGGVVMGGEFTEKGSHLMPDGFQGWDSRPLSQYSYGGGMALEQLLYSPNSTWRYAWNNVHVEDDAAVDLTGFDRVANAFDRAAQFFHNSRNTIQGWEDEVGTTEDAAWQGQAAGVFWDIIHQLGNIYQKYTDTLPLQGYSSKAGNDLRTAKQGVYNAMSNLHSTWSTWALYTGNPLRWLHDILLEVTDDIWDNNLVKVSAIPYVSEYATTWSNEVSEDGFRTSVNNKNGGSYGDLNDLTTWKNIGEEAIKRWQQSVIDQLGTAGDKAMTAVHNALVDVNKTLNKLTTQSINLQSDYQADKAAAEQAKADKAAADAAAHEKEMEDKAAADAAAAAAHEKEMEDKADKQRADDLAHQKEMEDKADKQRADDLAHQKEMEDKAEKEREEQEKEQKEQQAKQEQEQKEQEAKQEQLQKEQEAKQEQLQKEQEAKQEEQEKKQEEQQKEQEAKQEQQYKEQMAIQMAMQQQQEKKQEEQEKKQEQAQKEQEQQQKEQEARQEQLQKEQEAKQEKLQQEQEAKQEKLQKEQETKQEEQQKKQEEQQKKQEEQAQQQYKDQQKTEAEYQKKQEEQAKQQYDQQRKDQQDQEAKQEQLQKEQQQQAEKQYAQQKQDQEAQAKQQYEQQKQLQQQYNQQLPGGGNNSQQQLQHQLQQQQDQFQHQLENAYGSNQVGSQTHLNPDGTVTTDFSDGSSTTINPHTGMETTTHPNGSVTTEHLSHAHTLTNPDGSTSTVNSDGTITTHYPDGSVTTVNPRTSMATTHEPDGQTITTSLGNGATLPHGSSLGTSSLYEPELHDQPFDGSLGSATQMATESAVPGSTVSPSGNVLPLGTRIDGTTTGGTPLADQTTSRGPMGGPMGGMGGMGGLGGMGGGGDKSSGERVRQVYEDDDIVPSSGGSLGRRSRRPTEEETVAGRRTPTTAGYDPYGGGDRERTESGDREREAWVPEEEDVWGTDEGGSPAVIG</sequence>
<evidence type="ECO:0000256" key="1">
    <source>
        <dbReference type="SAM" id="MobiDB-lite"/>
    </source>
</evidence>
<dbReference type="EMBL" id="JBHLZP010000008">
    <property type="protein sequence ID" value="MFB9831105.1"/>
    <property type="molecule type" value="Genomic_DNA"/>
</dbReference>
<proteinExistence type="predicted"/>
<dbReference type="NCBIfam" id="NF038047">
    <property type="entry name" value="not_Tcp10"/>
    <property type="match status" value="1"/>
</dbReference>
<feature type="compositionally biased region" description="Basic and acidic residues" evidence="1">
    <location>
        <begin position="674"/>
        <end position="712"/>
    </location>
</feature>
<dbReference type="Gene3D" id="2.60.450.20">
    <property type="match status" value="1"/>
</dbReference>